<dbReference type="InterPro" id="IPR056309">
    <property type="entry name" value="CGL160/ATPI_dom"/>
</dbReference>
<dbReference type="EMBL" id="LR746269">
    <property type="protein sequence ID" value="CAA7398309.1"/>
    <property type="molecule type" value="Genomic_DNA"/>
</dbReference>
<dbReference type="PANTHER" id="PTHR34118">
    <property type="entry name" value="NF-KAPPA-B INHIBITOR-LIKE PROTEIN-RELATED"/>
    <property type="match status" value="1"/>
</dbReference>
<gene>
    <name evidence="6" type="ORF">SI8410_06008974</name>
</gene>
<keyword evidence="7" id="KW-1185">Reference proteome</keyword>
<sequence>MNALWLRTGSGAEISSLSLFFNGASSTVRAPAFNGSRRRRSLRVASLRSYLPRDDVIGEDLLREFLRERLTYGDFISKVSDILWNKGALGDVETEENAALGSYQNSVEVDKNEDVDGFLKLAKTREWILGDDTAPLNKRTVARDWRNDSEKRRKLNLLQYEALKKELTLLTIGIGTACGGYCLITLSLQAAVSYAAGVLLSCLYLQLLSSHVDNLSKEAVPSIFLQKKTKKIGIRSEDLQRSFERTVKGCGMALSSPRLVFPAAIYGLWALSNHFSNDYFEFQLVPAMLGLFAYKAAALVQVYRDNKELSLVLPEDGS</sequence>
<comment type="subcellular location">
    <subcellularLocation>
        <location evidence="1">Membrane</location>
        <topology evidence="1">Multi-pass membrane protein</topology>
    </subcellularLocation>
</comment>
<evidence type="ECO:0000256" key="4">
    <source>
        <dbReference type="ARBA" id="ARBA00023136"/>
    </source>
</evidence>
<proteinExistence type="predicted"/>
<dbReference type="PANTHER" id="PTHR34118:SF1">
    <property type="entry name" value="NF-KAPPA-B INHIBITOR-LIKE PROTEIN"/>
    <property type="match status" value="1"/>
</dbReference>
<keyword evidence="2" id="KW-0812">Transmembrane</keyword>
<organism evidence="6 7">
    <name type="scientific">Spirodela intermedia</name>
    <name type="common">Intermediate duckweed</name>
    <dbReference type="NCBI Taxonomy" id="51605"/>
    <lineage>
        <taxon>Eukaryota</taxon>
        <taxon>Viridiplantae</taxon>
        <taxon>Streptophyta</taxon>
        <taxon>Embryophyta</taxon>
        <taxon>Tracheophyta</taxon>
        <taxon>Spermatophyta</taxon>
        <taxon>Magnoliopsida</taxon>
        <taxon>Liliopsida</taxon>
        <taxon>Araceae</taxon>
        <taxon>Lemnoideae</taxon>
        <taxon>Spirodela</taxon>
    </lineage>
</organism>
<dbReference type="OrthoDB" id="2019080at2759"/>
<evidence type="ECO:0000256" key="2">
    <source>
        <dbReference type="ARBA" id="ARBA00022692"/>
    </source>
</evidence>
<accession>A0A7I8KKI8</accession>
<dbReference type="Pfam" id="PF24763">
    <property type="entry name" value="CGL160_C"/>
    <property type="match status" value="1"/>
</dbReference>
<dbReference type="GO" id="GO:0016020">
    <property type="term" value="C:membrane"/>
    <property type="evidence" value="ECO:0007669"/>
    <property type="project" value="UniProtKB-SubCell"/>
</dbReference>
<evidence type="ECO:0000256" key="1">
    <source>
        <dbReference type="ARBA" id="ARBA00004141"/>
    </source>
</evidence>
<name>A0A7I8KKI8_SPIIN</name>
<keyword evidence="3" id="KW-1133">Transmembrane helix</keyword>
<evidence type="ECO:0000259" key="5">
    <source>
        <dbReference type="Pfam" id="PF24763"/>
    </source>
</evidence>
<evidence type="ECO:0000313" key="6">
    <source>
        <dbReference type="EMBL" id="CAA7398309.1"/>
    </source>
</evidence>
<dbReference type="Proteomes" id="UP000663760">
    <property type="component" value="Chromosome 6"/>
</dbReference>
<keyword evidence="4" id="KW-0472">Membrane</keyword>
<dbReference type="AlphaFoldDB" id="A0A7I8KKI8"/>
<evidence type="ECO:0000256" key="3">
    <source>
        <dbReference type="ARBA" id="ARBA00022989"/>
    </source>
</evidence>
<reference evidence="6" key="1">
    <citation type="submission" date="2020-02" db="EMBL/GenBank/DDBJ databases">
        <authorList>
            <person name="Scholz U."/>
            <person name="Mascher M."/>
            <person name="Fiebig A."/>
        </authorList>
    </citation>
    <scope>NUCLEOTIDE SEQUENCE</scope>
</reference>
<protein>
    <recommendedName>
        <fullName evidence="5">CGL160/ATPI domain-containing protein</fullName>
    </recommendedName>
</protein>
<feature type="domain" description="CGL160/ATPI" evidence="5">
    <location>
        <begin position="158"/>
        <end position="219"/>
    </location>
</feature>
<evidence type="ECO:0000313" key="7">
    <source>
        <dbReference type="Proteomes" id="UP000663760"/>
    </source>
</evidence>